<dbReference type="Proteomes" id="UP000824120">
    <property type="component" value="Chromosome 10"/>
</dbReference>
<dbReference type="AlphaFoldDB" id="A0A9J5WWA7"/>
<comment type="caution">
    <text evidence="1">The sequence shown here is derived from an EMBL/GenBank/DDBJ whole genome shotgun (WGS) entry which is preliminary data.</text>
</comment>
<dbReference type="EMBL" id="JACXVP010000010">
    <property type="protein sequence ID" value="KAG5579238.1"/>
    <property type="molecule type" value="Genomic_DNA"/>
</dbReference>
<sequence>MILNLMFISATISSGDFKNTHRTQPRRRLCFAMTINKAQGCTLDFVGIYLREPCLLSWTISMLLYQEQQVLTMLKYTINMITPTLKIGPQKVQVVDKKSHQGTNKDKTTKYQVLVLFTFNNNMKNNKITFKFYTTNQTFYKFFLRENQTYLVCFAHVKGNLREDPLPPPTRLTLTTFHTFEYQSKEFEFGRCKNKYPKEFVEQTTKGKNSYPIYRRLNT</sequence>
<proteinExistence type="predicted"/>
<keyword evidence="2" id="KW-1185">Reference proteome</keyword>
<gene>
    <name evidence="1" type="ORF">H5410_049865</name>
</gene>
<evidence type="ECO:0000313" key="2">
    <source>
        <dbReference type="Proteomes" id="UP000824120"/>
    </source>
</evidence>
<organism evidence="1 2">
    <name type="scientific">Solanum commersonii</name>
    <name type="common">Commerson's wild potato</name>
    <name type="synonym">Commerson's nightshade</name>
    <dbReference type="NCBI Taxonomy" id="4109"/>
    <lineage>
        <taxon>Eukaryota</taxon>
        <taxon>Viridiplantae</taxon>
        <taxon>Streptophyta</taxon>
        <taxon>Embryophyta</taxon>
        <taxon>Tracheophyta</taxon>
        <taxon>Spermatophyta</taxon>
        <taxon>Magnoliopsida</taxon>
        <taxon>eudicotyledons</taxon>
        <taxon>Gunneridae</taxon>
        <taxon>Pentapetalae</taxon>
        <taxon>asterids</taxon>
        <taxon>lamiids</taxon>
        <taxon>Solanales</taxon>
        <taxon>Solanaceae</taxon>
        <taxon>Solanoideae</taxon>
        <taxon>Solaneae</taxon>
        <taxon>Solanum</taxon>
    </lineage>
</organism>
<protein>
    <submittedName>
        <fullName evidence="1">Uncharacterized protein</fullName>
    </submittedName>
</protein>
<name>A0A9J5WWA7_SOLCO</name>
<accession>A0A9J5WWA7</accession>
<evidence type="ECO:0000313" key="1">
    <source>
        <dbReference type="EMBL" id="KAG5579238.1"/>
    </source>
</evidence>
<reference evidence="1 2" key="1">
    <citation type="submission" date="2020-09" db="EMBL/GenBank/DDBJ databases">
        <title>De no assembly of potato wild relative species, Solanum commersonii.</title>
        <authorList>
            <person name="Cho K."/>
        </authorList>
    </citation>
    <scope>NUCLEOTIDE SEQUENCE [LARGE SCALE GENOMIC DNA]</scope>
    <source>
        <strain evidence="1">LZ3.2</strain>
        <tissue evidence="1">Leaf</tissue>
    </source>
</reference>